<dbReference type="NCBIfam" id="TIGR01764">
    <property type="entry name" value="excise"/>
    <property type="match status" value="1"/>
</dbReference>
<dbReference type="Pfam" id="PF12728">
    <property type="entry name" value="HTH_17"/>
    <property type="match status" value="1"/>
</dbReference>
<dbReference type="GO" id="GO:0003677">
    <property type="term" value="F:DNA binding"/>
    <property type="evidence" value="ECO:0007669"/>
    <property type="project" value="InterPro"/>
</dbReference>
<organism evidence="2 3">
    <name type="scientific">Ktedonobacter racemifer DSM 44963</name>
    <dbReference type="NCBI Taxonomy" id="485913"/>
    <lineage>
        <taxon>Bacteria</taxon>
        <taxon>Bacillati</taxon>
        <taxon>Chloroflexota</taxon>
        <taxon>Ktedonobacteria</taxon>
        <taxon>Ktedonobacterales</taxon>
        <taxon>Ktedonobacteraceae</taxon>
        <taxon>Ktedonobacter</taxon>
    </lineage>
</organism>
<dbReference type="InParanoid" id="D6TKY9"/>
<dbReference type="InterPro" id="IPR009061">
    <property type="entry name" value="DNA-bd_dom_put_sf"/>
</dbReference>
<gene>
    <name evidence="2" type="ORF">Krac_7737</name>
</gene>
<sequence>MSYLTAPQVAARLGFSRSQIYAMVAERSIPHYKIGGAIRFNPEEIDEWLVQSRVPVAQ</sequence>
<reference evidence="2 3" key="1">
    <citation type="journal article" date="2011" name="Stand. Genomic Sci.">
        <title>Non-contiguous finished genome sequence and contextual data of the filamentous soil bacterium Ktedonobacter racemifer type strain (SOSP1-21).</title>
        <authorList>
            <person name="Chang Y.J."/>
            <person name="Land M."/>
            <person name="Hauser L."/>
            <person name="Chertkov O."/>
            <person name="Del Rio T.G."/>
            <person name="Nolan M."/>
            <person name="Copeland A."/>
            <person name="Tice H."/>
            <person name="Cheng J.F."/>
            <person name="Lucas S."/>
            <person name="Han C."/>
            <person name="Goodwin L."/>
            <person name="Pitluck S."/>
            <person name="Ivanova N."/>
            <person name="Ovchinikova G."/>
            <person name="Pati A."/>
            <person name="Chen A."/>
            <person name="Palaniappan K."/>
            <person name="Mavromatis K."/>
            <person name="Liolios K."/>
            <person name="Brettin T."/>
            <person name="Fiebig A."/>
            <person name="Rohde M."/>
            <person name="Abt B."/>
            <person name="Goker M."/>
            <person name="Detter J.C."/>
            <person name="Woyke T."/>
            <person name="Bristow J."/>
            <person name="Eisen J.A."/>
            <person name="Markowitz V."/>
            <person name="Hugenholtz P."/>
            <person name="Kyrpides N.C."/>
            <person name="Klenk H.P."/>
            <person name="Lapidus A."/>
        </authorList>
    </citation>
    <scope>NUCLEOTIDE SEQUENCE [LARGE SCALE GENOMIC DNA]</scope>
    <source>
        <strain evidence="3">DSM 44963</strain>
    </source>
</reference>
<dbReference type="EMBL" id="ADVG01000002">
    <property type="protein sequence ID" value="EFH86439.1"/>
    <property type="molecule type" value="Genomic_DNA"/>
</dbReference>
<dbReference type="Proteomes" id="UP000004508">
    <property type="component" value="Unassembled WGS sequence"/>
</dbReference>
<evidence type="ECO:0000259" key="1">
    <source>
        <dbReference type="Pfam" id="PF12728"/>
    </source>
</evidence>
<feature type="domain" description="Helix-turn-helix" evidence="1">
    <location>
        <begin position="3"/>
        <end position="49"/>
    </location>
</feature>
<dbReference type="SUPFAM" id="SSF46955">
    <property type="entry name" value="Putative DNA-binding domain"/>
    <property type="match status" value="1"/>
</dbReference>
<name>D6TKY9_KTERA</name>
<protein>
    <submittedName>
        <fullName evidence="2">Phage transcriptional regulator, AlpA</fullName>
    </submittedName>
</protein>
<evidence type="ECO:0000313" key="3">
    <source>
        <dbReference type="Proteomes" id="UP000004508"/>
    </source>
</evidence>
<comment type="caution">
    <text evidence="2">The sequence shown here is derived from an EMBL/GenBank/DDBJ whole genome shotgun (WGS) entry which is preliminary data.</text>
</comment>
<proteinExistence type="predicted"/>
<dbReference type="InterPro" id="IPR010093">
    <property type="entry name" value="SinI_DNA-bd"/>
</dbReference>
<evidence type="ECO:0000313" key="2">
    <source>
        <dbReference type="EMBL" id="EFH86439.1"/>
    </source>
</evidence>
<dbReference type="AlphaFoldDB" id="D6TKY9"/>
<dbReference type="STRING" id="485913.Krac_7737"/>
<dbReference type="InterPro" id="IPR041657">
    <property type="entry name" value="HTH_17"/>
</dbReference>
<keyword evidence="3" id="KW-1185">Reference proteome</keyword>
<dbReference type="RefSeq" id="WP_007910747.1">
    <property type="nucleotide sequence ID" value="NZ_ADVG01000002.1"/>
</dbReference>
<accession>D6TKY9</accession>